<dbReference type="GO" id="GO:0098609">
    <property type="term" value="P:cell-cell adhesion"/>
    <property type="evidence" value="ECO:0007669"/>
    <property type="project" value="TreeGrafter"/>
</dbReference>
<evidence type="ECO:0000256" key="1">
    <source>
        <dbReference type="ARBA" id="ARBA00004479"/>
    </source>
</evidence>
<sequence length="353" mass="39116">MEIKSMALNDAEFPDCKILVRDRSRIVVTDSVALKIFPLGSKRGDGMYASHRLGLIDPNFNITHKSNFVIPEATVLWWKDGESIPGFHEGVVDSTHGGKATRNRVRFNVTSADDTSTYTCQATNHVLRRTVHDTFILRVLYKPEFLLTPAERFDVLEGESTVVNLTAKANPSQVTYSWTRNGLPLLDMADGSARPSGVRYGHRAVYRGPLLELTDVSRDDDGGEYGCEAANTEGVTWTTVNINVIYPARITKLTRNVVVGSGETAEFECEAIANPFVSRMITWRRAGFDMSRTHETVEKGKSVLSVMNVSRQDAGEFECVAYNGIGSEAGQLAQLIVKYSVCMLLLEVRPTRS</sequence>
<dbReference type="PROSITE" id="PS50835">
    <property type="entry name" value="IG_LIKE"/>
    <property type="match status" value="3"/>
</dbReference>
<dbReference type="InterPro" id="IPR013098">
    <property type="entry name" value="Ig_I-set"/>
</dbReference>
<organism evidence="7 8">
    <name type="scientific">Caerostris extrusa</name>
    <name type="common">Bark spider</name>
    <name type="synonym">Caerostris bankana</name>
    <dbReference type="NCBI Taxonomy" id="172846"/>
    <lineage>
        <taxon>Eukaryota</taxon>
        <taxon>Metazoa</taxon>
        <taxon>Ecdysozoa</taxon>
        <taxon>Arthropoda</taxon>
        <taxon>Chelicerata</taxon>
        <taxon>Arachnida</taxon>
        <taxon>Araneae</taxon>
        <taxon>Araneomorphae</taxon>
        <taxon>Entelegynae</taxon>
        <taxon>Araneoidea</taxon>
        <taxon>Araneidae</taxon>
        <taxon>Caerostris</taxon>
    </lineage>
</organism>
<dbReference type="PANTHER" id="PTHR11640:SF164">
    <property type="entry name" value="MAM DOMAIN-CONTAINING GLYCOSYLPHOSPHATIDYLINOSITOL ANCHOR PROTEIN 1"/>
    <property type="match status" value="1"/>
</dbReference>
<dbReference type="InterPro" id="IPR051275">
    <property type="entry name" value="Cell_adhesion_signaling"/>
</dbReference>
<feature type="domain" description="Ig-like" evidence="6">
    <location>
        <begin position="71"/>
        <end position="132"/>
    </location>
</feature>
<gene>
    <name evidence="7" type="primary">X975_03359</name>
    <name evidence="7" type="ORF">CEXT_80551</name>
</gene>
<keyword evidence="3" id="KW-1015">Disulfide bond</keyword>
<evidence type="ECO:0000259" key="6">
    <source>
        <dbReference type="PROSITE" id="PS50835"/>
    </source>
</evidence>
<dbReference type="GO" id="GO:0005886">
    <property type="term" value="C:plasma membrane"/>
    <property type="evidence" value="ECO:0007669"/>
    <property type="project" value="TreeGrafter"/>
</dbReference>
<dbReference type="Pfam" id="PF13927">
    <property type="entry name" value="Ig_3"/>
    <property type="match status" value="1"/>
</dbReference>
<dbReference type="SMART" id="SM00409">
    <property type="entry name" value="IG"/>
    <property type="match status" value="3"/>
</dbReference>
<dbReference type="InterPro" id="IPR036179">
    <property type="entry name" value="Ig-like_dom_sf"/>
</dbReference>
<dbReference type="Gene3D" id="2.60.40.10">
    <property type="entry name" value="Immunoglobulins"/>
    <property type="match status" value="3"/>
</dbReference>
<evidence type="ECO:0000313" key="8">
    <source>
        <dbReference type="Proteomes" id="UP001054945"/>
    </source>
</evidence>
<evidence type="ECO:0000256" key="4">
    <source>
        <dbReference type="ARBA" id="ARBA00023180"/>
    </source>
</evidence>
<dbReference type="InterPro" id="IPR013783">
    <property type="entry name" value="Ig-like_fold"/>
</dbReference>
<evidence type="ECO:0000256" key="5">
    <source>
        <dbReference type="ARBA" id="ARBA00023319"/>
    </source>
</evidence>
<accession>A0AAV4THU4</accession>
<protein>
    <submittedName>
        <fullName evidence="7">Nephrin</fullName>
    </submittedName>
</protein>
<dbReference type="EMBL" id="BPLR01011304">
    <property type="protein sequence ID" value="GIY45694.1"/>
    <property type="molecule type" value="Genomic_DNA"/>
</dbReference>
<comment type="subcellular location">
    <subcellularLocation>
        <location evidence="1">Membrane</location>
        <topology evidence="1">Single-pass type I membrane protein</topology>
    </subcellularLocation>
</comment>
<dbReference type="InterPro" id="IPR003599">
    <property type="entry name" value="Ig_sub"/>
</dbReference>
<dbReference type="SMART" id="SM00408">
    <property type="entry name" value="IGc2"/>
    <property type="match status" value="3"/>
</dbReference>
<dbReference type="GO" id="GO:0050839">
    <property type="term" value="F:cell adhesion molecule binding"/>
    <property type="evidence" value="ECO:0007669"/>
    <property type="project" value="TreeGrafter"/>
</dbReference>
<dbReference type="Proteomes" id="UP001054945">
    <property type="component" value="Unassembled WGS sequence"/>
</dbReference>
<evidence type="ECO:0000256" key="2">
    <source>
        <dbReference type="ARBA" id="ARBA00023136"/>
    </source>
</evidence>
<dbReference type="InterPro" id="IPR003598">
    <property type="entry name" value="Ig_sub2"/>
</dbReference>
<keyword evidence="5" id="KW-0393">Immunoglobulin domain</keyword>
<dbReference type="Pfam" id="PF00047">
    <property type="entry name" value="ig"/>
    <property type="match status" value="1"/>
</dbReference>
<keyword evidence="2" id="KW-0472">Membrane</keyword>
<keyword evidence="4" id="KW-0325">Glycoprotein</keyword>
<dbReference type="GO" id="GO:0005911">
    <property type="term" value="C:cell-cell junction"/>
    <property type="evidence" value="ECO:0007669"/>
    <property type="project" value="TreeGrafter"/>
</dbReference>
<proteinExistence type="predicted"/>
<evidence type="ECO:0000256" key="3">
    <source>
        <dbReference type="ARBA" id="ARBA00023157"/>
    </source>
</evidence>
<comment type="caution">
    <text evidence="7">The sequence shown here is derived from an EMBL/GenBank/DDBJ whole genome shotgun (WGS) entry which is preliminary data.</text>
</comment>
<keyword evidence="8" id="KW-1185">Reference proteome</keyword>
<dbReference type="SUPFAM" id="SSF48726">
    <property type="entry name" value="Immunoglobulin"/>
    <property type="match status" value="3"/>
</dbReference>
<dbReference type="InterPro" id="IPR007110">
    <property type="entry name" value="Ig-like_dom"/>
</dbReference>
<dbReference type="Pfam" id="PF07679">
    <property type="entry name" value="I-set"/>
    <property type="match status" value="1"/>
</dbReference>
<dbReference type="PANTHER" id="PTHR11640">
    <property type="entry name" value="NEPHRIN"/>
    <property type="match status" value="1"/>
</dbReference>
<dbReference type="AlphaFoldDB" id="A0AAV4THU4"/>
<reference evidence="7 8" key="1">
    <citation type="submission" date="2021-06" db="EMBL/GenBank/DDBJ databases">
        <title>Caerostris extrusa draft genome.</title>
        <authorList>
            <person name="Kono N."/>
            <person name="Arakawa K."/>
        </authorList>
    </citation>
    <scope>NUCLEOTIDE SEQUENCE [LARGE SCALE GENOMIC DNA]</scope>
</reference>
<name>A0AAV4THU4_CAEEX</name>
<feature type="domain" description="Ig-like" evidence="6">
    <location>
        <begin position="143"/>
        <end position="243"/>
    </location>
</feature>
<dbReference type="InterPro" id="IPR013151">
    <property type="entry name" value="Immunoglobulin_dom"/>
</dbReference>
<feature type="domain" description="Ig-like" evidence="6">
    <location>
        <begin position="247"/>
        <end position="338"/>
    </location>
</feature>
<evidence type="ECO:0000313" key="7">
    <source>
        <dbReference type="EMBL" id="GIY45694.1"/>
    </source>
</evidence>